<proteinExistence type="predicted"/>
<dbReference type="AlphaFoldDB" id="A0A9P7KIM5"/>
<dbReference type="Proteomes" id="UP000717328">
    <property type="component" value="Unassembled WGS sequence"/>
</dbReference>
<sequence length="363" mass="39826">MLKRNISKSNLENLCSRNEQHTSTSEHVKTRPRKKRRITPAPVSLLNTTVRPTQIQAKLEASGPVVPPKSARKARANKARASKPKPEPTSPLLQLAPPPPPPTQPLLAALTPAHLHELAIVWSADKRTPSVASRRVWAHARGVRAEAVHRWWMRKRQAAKRDGAVLPDGMYDMRVGTPPVFVEAMEVKPVVPERRTRARAKAGRLKMELGVGEHVSSDTLVAFSSPPRTRSKMKAIIPKTDLSSPLPPSSPPPAHTLSFPLSSPIAKTIYSSSPPLPVTPTPKAWSPPKLFLRTPVRRYRSFRYTDTLSACTRGAKWCSKAPGAAFTCALCRSPPSSPCPPPGMYMQYLDTVTQAFPSFGCGE</sequence>
<accession>A0A9P7KIM5</accession>
<feature type="region of interest" description="Disordered" evidence="1">
    <location>
        <begin position="1"/>
        <end position="101"/>
    </location>
</feature>
<keyword evidence="3" id="KW-1185">Reference proteome</keyword>
<comment type="caution">
    <text evidence="2">The sequence shown here is derived from an EMBL/GenBank/DDBJ whole genome shotgun (WGS) entry which is preliminary data.</text>
</comment>
<organism evidence="2 3">
    <name type="scientific">Sphagnurus paluster</name>
    <dbReference type="NCBI Taxonomy" id="117069"/>
    <lineage>
        <taxon>Eukaryota</taxon>
        <taxon>Fungi</taxon>
        <taxon>Dikarya</taxon>
        <taxon>Basidiomycota</taxon>
        <taxon>Agaricomycotina</taxon>
        <taxon>Agaricomycetes</taxon>
        <taxon>Agaricomycetidae</taxon>
        <taxon>Agaricales</taxon>
        <taxon>Tricholomatineae</taxon>
        <taxon>Lyophyllaceae</taxon>
        <taxon>Sphagnurus</taxon>
    </lineage>
</organism>
<dbReference type="EMBL" id="JABCKI010000023">
    <property type="protein sequence ID" value="KAG5654011.1"/>
    <property type="molecule type" value="Genomic_DNA"/>
</dbReference>
<reference evidence="2" key="1">
    <citation type="submission" date="2021-02" db="EMBL/GenBank/DDBJ databases">
        <authorList>
            <person name="Nieuwenhuis M."/>
            <person name="Van De Peppel L.J.J."/>
        </authorList>
    </citation>
    <scope>NUCLEOTIDE SEQUENCE</scope>
    <source>
        <strain evidence="2">D49</strain>
    </source>
</reference>
<dbReference type="OrthoDB" id="3257151at2759"/>
<feature type="compositionally biased region" description="Polar residues" evidence="1">
    <location>
        <begin position="7"/>
        <end position="17"/>
    </location>
</feature>
<evidence type="ECO:0000313" key="3">
    <source>
        <dbReference type="Proteomes" id="UP000717328"/>
    </source>
</evidence>
<feature type="compositionally biased region" description="Polar residues" evidence="1">
    <location>
        <begin position="45"/>
        <end position="56"/>
    </location>
</feature>
<gene>
    <name evidence="2" type="ORF">H0H81_008320</name>
</gene>
<feature type="compositionally biased region" description="Basic residues" evidence="1">
    <location>
        <begin position="70"/>
        <end position="83"/>
    </location>
</feature>
<reference evidence="2" key="2">
    <citation type="submission" date="2021-10" db="EMBL/GenBank/DDBJ databases">
        <title>Phylogenomics reveals ancestral predisposition of the termite-cultivated fungus Termitomyces towards a domesticated lifestyle.</title>
        <authorList>
            <person name="Auxier B."/>
            <person name="Grum-Grzhimaylo A."/>
            <person name="Cardenas M.E."/>
            <person name="Lodge J.D."/>
            <person name="Laessoe T."/>
            <person name="Pedersen O."/>
            <person name="Smith M.E."/>
            <person name="Kuyper T.W."/>
            <person name="Franco-Molano E.A."/>
            <person name="Baroni T.J."/>
            <person name="Aanen D.K."/>
        </authorList>
    </citation>
    <scope>NUCLEOTIDE SEQUENCE</scope>
    <source>
        <strain evidence="2">D49</strain>
    </source>
</reference>
<feature type="compositionally biased region" description="Pro residues" evidence="1">
    <location>
        <begin position="245"/>
        <end position="254"/>
    </location>
</feature>
<feature type="compositionally biased region" description="Basic and acidic residues" evidence="1">
    <location>
        <begin position="18"/>
        <end position="29"/>
    </location>
</feature>
<evidence type="ECO:0000256" key="1">
    <source>
        <dbReference type="SAM" id="MobiDB-lite"/>
    </source>
</evidence>
<feature type="region of interest" description="Disordered" evidence="1">
    <location>
        <begin position="239"/>
        <end position="258"/>
    </location>
</feature>
<name>A0A9P7KIM5_9AGAR</name>
<protein>
    <submittedName>
        <fullName evidence="2">Uncharacterized protein</fullName>
    </submittedName>
</protein>
<evidence type="ECO:0000313" key="2">
    <source>
        <dbReference type="EMBL" id="KAG5654011.1"/>
    </source>
</evidence>